<dbReference type="InterPro" id="IPR037525">
    <property type="entry name" value="Velvet_dom"/>
</dbReference>
<feature type="compositionally biased region" description="Pro residues" evidence="6">
    <location>
        <begin position="514"/>
        <end position="524"/>
    </location>
</feature>
<feature type="compositionally biased region" description="Basic and acidic residues" evidence="6">
    <location>
        <begin position="583"/>
        <end position="622"/>
    </location>
</feature>
<dbReference type="VEuPathDB" id="FungiDB:I303_02389"/>
<keyword evidence="2" id="KW-0749">Sporulation</keyword>
<dbReference type="PROSITE" id="PS51821">
    <property type="entry name" value="VELVET"/>
    <property type="match status" value="1"/>
</dbReference>
<feature type="region of interest" description="Disordered" evidence="6">
    <location>
        <begin position="289"/>
        <end position="316"/>
    </location>
</feature>
<keyword evidence="3" id="KW-0805">Transcription regulation</keyword>
<reference evidence="8" key="1">
    <citation type="submission" date="2013-07" db="EMBL/GenBank/DDBJ databases">
        <title>The Genome Sequence of Cryptococcus dejecticola CBS10117.</title>
        <authorList>
            <consortium name="The Broad Institute Genome Sequencing Platform"/>
            <person name="Cuomo C."/>
            <person name="Litvintseva A."/>
            <person name="Chen Y."/>
            <person name="Heitman J."/>
            <person name="Sun S."/>
            <person name="Springer D."/>
            <person name="Dromer F."/>
            <person name="Young S.K."/>
            <person name="Zeng Q."/>
            <person name="Gargeya S."/>
            <person name="Fitzgerald M."/>
            <person name="Abouelleil A."/>
            <person name="Alvarado L."/>
            <person name="Berlin A.M."/>
            <person name="Chapman S.B."/>
            <person name="Dewar J."/>
            <person name="Goldberg J."/>
            <person name="Griggs A."/>
            <person name="Gujja S."/>
            <person name="Hansen M."/>
            <person name="Howarth C."/>
            <person name="Imamovic A."/>
            <person name="Larimer J."/>
            <person name="McCowan C."/>
            <person name="Murphy C."/>
            <person name="Pearson M."/>
            <person name="Priest M."/>
            <person name="Roberts A."/>
            <person name="Saif S."/>
            <person name="Shea T."/>
            <person name="Sykes S."/>
            <person name="Wortman J."/>
            <person name="Nusbaum C."/>
            <person name="Birren B."/>
        </authorList>
    </citation>
    <scope>NUCLEOTIDE SEQUENCE [LARGE SCALE GENOMIC DNA]</scope>
    <source>
        <strain evidence="8">CBS 10117</strain>
    </source>
</reference>
<evidence type="ECO:0000256" key="1">
    <source>
        <dbReference type="ARBA" id="ARBA00004123"/>
    </source>
</evidence>
<dbReference type="EMBL" id="KI894028">
    <property type="protein sequence ID" value="OBR88169.1"/>
    <property type="molecule type" value="Genomic_DNA"/>
</dbReference>
<dbReference type="PANTHER" id="PTHR33572">
    <property type="entry name" value="SPORE DEVELOPMENT REGULATOR VOSA"/>
    <property type="match status" value="1"/>
</dbReference>
<evidence type="ECO:0000256" key="2">
    <source>
        <dbReference type="ARBA" id="ARBA00022969"/>
    </source>
</evidence>
<protein>
    <recommendedName>
        <fullName evidence="7">Velvet domain-containing protein</fullName>
    </recommendedName>
</protein>
<evidence type="ECO:0000259" key="7">
    <source>
        <dbReference type="PROSITE" id="PS51821"/>
    </source>
</evidence>
<proteinExistence type="predicted"/>
<feature type="compositionally biased region" description="Basic residues" evidence="6">
    <location>
        <begin position="368"/>
        <end position="389"/>
    </location>
</feature>
<accession>A0A1A6ADQ2</accession>
<feature type="region of interest" description="Disordered" evidence="6">
    <location>
        <begin position="329"/>
        <end position="811"/>
    </location>
</feature>
<dbReference type="GO" id="GO:0005634">
    <property type="term" value="C:nucleus"/>
    <property type="evidence" value="ECO:0007669"/>
    <property type="project" value="UniProtKB-SubCell"/>
</dbReference>
<feature type="compositionally biased region" description="Low complexity" evidence="6">
    <location>
        <begin position="653"/>
        <end position="667"/>
    </location>
</feature>
<dbReference type="PANTHER" id="PTHR33572:SF18">
    <property type="entry name" value="SPORE DEVELOPMENT REGULATOR VOSA"/>
    <property type="match status" value="1"/>
</dbReference>
<feature type="domain" description="Velvet" evidence="7">
    <location>
        <begin position="93"/>
        <end position="294"/>
    </location>
</feature>
<dbReference type="InterPro" id="IPR038491">
    <property type="entry name" value="Velvet_dom_sf"/>
</dbReference>
<dbReference type="AlphaFoldDB" id="A0A1A6ADQ2"/>
<dbReference type="InterPro" id="IPR021740">
    <property type="entry name" value="Velvet"/>
</dbReference>
<keyword evidence="5" id="KW-0539">Nucleus</keyword>
<feature type="compositionally biased region" description="Pro residues" evidence="6">
    <location>
        <begin position="534"/>
        <end position="544"/>
    </location>
</feature>
<comment type="subcellular location">
    <subcellularLocation>
        <location evidence="1">Nucleus</location>
    </subcellularLocation>
</comment>
<sequence>MCSIVPFYFPPPPPGFQLIYVPPSDNPNISQRRSSRHLSSSTTETETTATPLSGPSTPSPSNALPPLPQLPTPSDTPMSSRSDRLKHLATDHDCVLRKYEMKMRQQPVQARMCGVGEKSDRRPIDPTPIIQLKVIDENGEDITPTDPRSRTPLRRPSPGSAGMTFMQNPYYFLFACLVGGDENEDELHVIDDGKTRFLTGTPVSSLYHLRDLDNSEAAFFVFPDLGVRKEGRYKLKLTLFEIVDFISSSQEVYYCTTMFTATFSVYSAKKFPGMSKATDLSKSFAEQGLKIRVRKDPRQRESTSNTVNNRTPDQARLLGLSKMSLSSRLKESVLKPSESPFLAARNNKTKRKSDAADSEEEYDTPHHDQRKQHPPPQPQHHHHQAKRSRGASVGYPNEDPTGGRFYRPSSSHSHGEPPMGNYHAYQQAQSNGHAPGGFYPGHPPPGHHMPPPPPPSAYDPYRNHQALSPDYPPPHGSYPPQSQMHYYGSNSGRPSTHPAPGPAGPSHSRHHQSLPPPGYGPPEHPNFHHHQRQYPPPGYHPQAPPSAYRQHQRHPSYPDSAYGDHERERDGPRNSRTSGPWPQDREREREMHREREREREREYVQARSRDEGRERDRDRERYLASTRGPPQLDIQAHSQRPRTRDRDGPRPLSPRSRISPTRPTYSSHSHSLPHSVQPSPTMSPGPMYDRRPVSSSSRERERERERERDLRSPNMTLPPLSIATSTPPTSASRSRHSLSLQLGSAGGGREHSSRPTSAGLPPIITDRERERDDVLSQRSGSARGSRNASPVPGNTPVSAKAGRMSLHNIVD</sequence>
<feature type="compositionally biased region" description="Low complexity" evidence="6">
    <location>
        <begin position="776"/>
        <end position="789"/>
    </location>
</feature>
<feature type="compositionally biased region" description="Low complexity" evidence="6">
    <location>
        <begin position="37"/>
        <end position="61"/>
    </location>
</feature>
<feature type="compositionally biased region" description="Basic and acidic residues" evidence="6">
    <location>
        <begin position="765"/>
        <end position="775"/>
    </location>
</feature>
<dbReference type="Gene3D" id="2.60.40.3960">
    <property type="entry name" value="Velvet domain"/>
    <property type="match status" value="1"/>
</dbReference>
<keyword evidence="4" id="KW-0804">Transcription</keyword>
<dbReference type="STRING" id="1296121.A0A1A6ADQ2"/>
<feature type="compositionally biased region" description="Basic and acidic residues" evidence="6">
    <location>
        <begin position="688"/>
        <end position="711"/>
    </location>
</feature>
<evidence type="ECO:0000256" key="5">
    <source>
        <dbReference type="ARBA" id="ARBA00023242"/>
    </source>
</evidence>
<feature type="compositionally biased region" description="Polar residues" evidence="6">
    <location>
        <begin position="302"/>
        <end position="312"/>
    </location>
</feature>
<organism evidence="8">
    <name type="scientific">Kwoniella dejecticola CBS 10117</name>
    <dbReference type="NCBI Taxonomy" id="1296121"/>
    <lineage>
        <taxon>Eukaryota</taxon>
        <taxon>Fungi</taxon>
        <taxon>Dikarya</taxon>
        <taxon>Basidiomycota</taxon>
        <taxon>Agaricomycotina</taxon>
        <taxon>Tremellomycetes</taxon>
        <taxon>Tremellales</taxon>
        <taxon>Cryptococcaceae</taxon>
        <taxon>Kwoniella</taxon>
    </lineage>
</organism>
<feature type="compositionally biased region" description="Basic and acidic residues" evidence="6">
    <location>
        <begin position="562"/>
        <end position="573"/>
    </location>
</feature>
<evidence type="ECO:0000256" key="3">
    <source>
        <dbReference type="ARBA" id="ARBA00023015"/>
    </source>
</evidence>
<dbReference type="OrthoDB" id="5599552at2759"/>
<feature type="compositionally biased region" description="Pro residues" evidence="6">
    <location>
        <begin position="441"/>
        <end position="457"/>
    </location>
</feature>
<feature type="region of interest" description="Disordered" evidence="6">
    <location>
        <begin position="138"/>
        <end position="160"/>
    </location>
</feature>
<feature type="compositionally biased region" description="Low complexity" evidence="6">
    <location>
        <begin position="717"/>
        <end position="743"/>
    </location>
</feature>
<feature type="region of interest" description="Disordered" evidence="6">
    <location>
        <begin position="21"/>
        <end position="83"/>
    </location>
</feature>
<feature type="compositionally biased region" description="Polar residues" evidence="6">
    <location>
        <begin position="668"/>
        <end position="682"/>
    </location>
</feature>
<evidence type="ECO:0000256" key="4">
    <source>
        <dbReference type="ARBA" id="ARBA00023163"/>
    </source>
</evidence>
<dbReference type="Pfam" id="PF11754">
    <property type="entry name" value="Velvet"/>
    <property type="match status" value="2"/>
</dbReference>
<gene>
    <name evidence="8" type="ORF">I303_02389</name>
</gene>
<dbReference type="GO" id="GO:0030435">
    <property type="term" value="P:sporulation resulting in formation of a cellular spore"/>
    <property type="evidence" value="ECO:0007669"/>
    <property type="project" value="UniProtKB-KW"/>
</dbReference>
<evidence type="ECO:0000256" key="6">
    <source>
        <dbReference type="SAM" id="MobiDB-lite"/>
    </source>
</evidence>
<evidence type="ECO:0000313" key="8">
    <source>
        <dbReference type="EMBL" id="OBR88169.1"/>
    </source>
</evidence>
<name>A0A1A6ADQ2_9TREE</name>